<dbReference type="GO" id="GO:0006355">
    <property type="term" value="P:regulation of DNA-templated transcription"/>
    <property type="evidence" value="ECO:0007669"/>
    <property type="project" value="InterPro"/>
</dbReference>
<feature type="domain" description="Sigma-54 factor interaction" evidence="7">
    <location>
        <begin position="144"/>
        <end position="375"/>
    </location>
</feature>
<evidence type="ECO:0000256" key="5">
    <source>
        <dbReference type="ARBA" id="ARBA00023163"/>
    </source>
</evidence>
<evidence type="ECO:0000256" key="1">
    <source>
        <dbReference type="ARBA" id="ARBA00022741"/>
    </source>
</evidence>
<dbReference type="InterPro" id="IPR025944">
    <property type="entry name" value="Sigma_54_int_dom_CS"/>
</dbReference>
<dbReference type="GO" id="GO:0005524">
    <property type="term" value="F:ATP binding"/>
    <property type="evidence" value="ECO:0007669"/>
    <property type="project" value="UniProtKB-KW"/>
</dbReference>
<reference evidence="9" key="1">
    <citation type="submission" date="2023-03" db="EMBL/GenBank/DDBJ databases">
        <authorList>
            <person name="Steffen K."/>
            <person name="Cardenas P."/>
        </authorList>
    </citation>
    <scope>NUCLEOTIDE SEQUENCE</scope>
</reference>
<evidence type="ECO:0000313" key="9">
    <source>
        <dbReference type="EMBL" id="CAI8020250.1"/>
    </source>
</evidence>
<keyword evidence="1" id="KW-0547">Nucleotide-binding</keyword>
<dbReference type="Proteomes" id="UP001174909">
    <property type="component" value="Unassembled WGS sequence"/>
</dbReference>
<dbReference type="PRINTS" id="PR01590">
    <property type="entry name" value="HTHFIS"/>
</dbReference>
<comment type="caution">
    <text evidence="9">The sequence shown here is derived from an EMBL/GenBank/DDBJ whole genome shotgun (WGS) entry which is preliminary data.</text>
</comment>
<dbReference type="SUPFAM" id="SSF52540">
    <property type="entry name" value="P-loop containing nucleoside triphosphate hydrolases"/>
    <property type="match status" value="1"/>
</dbReference>
<dbReference type="Pfam" id="PF25601">
    <property type="entry name" value="AAA_lid_14"/>
    <property type="match status" value="1"/>
</dbReference>
<name>A0AA35RYT0_GEOBA</name>
<dbReference type="Gene3D" id="3.40.50.2300">
    <property type="match status" value="1"/>
</dbReference>
<dbReference type="PROSITE" id="PS50045">
    <property type="entry name" value="SIGMA54_INTERACT_4"/>
    <property type="match status" value="1"/>
</dbReference>
<keyword evidence="10" id="KW-1185">Reference proteome</keyword>
<dbReference type="Pfam" id="PF00072">
    <property type="entry name" value="Response_reg"/>
    <property type="match status" value="1"/>
</dbReference>
<dbReference type="GO" id="GO:0043565">
    <property type="term" value="F:sequence-specific DNA binding"/>
    <property type="evidence" value="ECO:0007669"/>
    <property type="project" value="InterPro"/>
</dbReference>
<evidence type="ECO:0000259" key="8">
    <source>
        <dbReference type="PROSITE" id="PS50110"/>
    </source>
</evidence>
<evidence type="ECO:0000256" key="6">
    <source>
        <dbReference type="PROSITE-ProRule" id="PRU00169"/>
    </source>
</evidence>
<dbReference type="Gene3D" id="1.10.8.60">
    <property type="match status" value="1"/>
</dbReference>
<dbReference type="EMBL" id="CASHTH010001812">
    <property type="protein sequence ID" value="CAI8020250.1"/>
    <property type="molecule type" value="Genomic_DNA"/>
</dbReference>
<accession>A0AA35RYT0</accession>
<gene>
    <name evidence="9" type="ORF">GBAR_LOCUS12115</name>
</gene>
<dbReference type="InterPro" id="IPR009057">
    <property type="entry name" value="Homeodomain-like_sf"/>
</dbReference>
<keyword evidence="4" id="KW-0238">DNA-binding</keyword>
<dbReference type="InterPro" id="IPR001789">
    <property type="entry name" value="Sig_transdc_resp-reg_receiver"/>
</dbReference>
<dbReference type="InterPro" id="IPR002197">
    <property type="entry name" value="HTH_Fis"/>
</dbReference>
<dbReference type="SMART" id="SM00448">
    <property type="entry name" value="REC"/>
    <property type="match status" value="1"/>
</dbReference>
<keyword evidence="5" id="KW-0804">Transcription</keyword>
<evidence type="ECO:0000256" key="2">
    <source>
        <dbReference type="ARBA" id="ARBA00022840"/>
    </source>
</evidence>
<dbReference type="SMART" id="SM00382">
    <property type="entry name" value="AAA"/>
    <property type="match status" value="1"/>
</dbReference>
<evidence type="ECO:0000259" key="7">
    <source>
        <dbReference type="PROSITE" id="PS50045"/>
    </source>
</evidence>
<dbReference type="InterPro" id="IPR027417">
    <property type="entry name" value="P-loop_NTPase"/>
</dbReference>
<dbReference type="InterPro" id="IPR003593">
    <property type="entry name" value="AAA+_ATPase"/>
</dbReference>
<dbReference type="InterPro" id="IPR002078">
    <property type="entry name" value="Sigma_54_int"/>
</dbReference>
<dbReference type="InterPro" id="IPR025943">
    <property type="entry name" value="Sigma_54_int_dom_ATP-bd_2"/>
</dbReference>
<organism evidence="9 10">
    <name type="scientific">Geodia barretti</name>
    <name type="common">Barrett's horny sponge</name>
    <dbReference type="NCBI Taxonomy" id="519541"/>
    <lineage>
        <taxon>Eukaryota</taxon>
        <taxon>Metazoa</taxon>
        <taxon>Porifera</taxon>
        <taxon>Demospongiae</taxon>
        <taxon>Heteroscleromorpha</taxon>
        <taxon>Tetractinellida</taxon>
        <taxon>Astrophorina</taxon>
        <taxon>Geodiidae</taxon>
        <taxon>Geodia</taxon>
    </lineage>
</organism>
<keyword evidence="6" id="KW-0597">Phosphoprotein</keyword>
<dbReference type="FunFam" id="3.40.50.300:FF:000006">
    <property type="entry name" value="DNA-binding transcriptional regulator NtrC"/>
    <property type="match status" value="1"/>
</dbReference>
<dbReference type="PROSITE" id="PS00675">
    <property type="entry name" value="SIGMA54_INTERACT_1"/>
    <property type="match status" value="1"/>
</dbReference>
<feature type="modified residue" description="4-aspartylphosphate" evidence="6">
    <location>
        <position position="52"/>
    </location>
</feature>
<dbReference type="InterPro" id="IPR025662">
    <property type="entry name" value="Sigma_54_int_dom_ATP-bd_1"/>
</dbReference>
<dbReference type="Pfam" id="PF00158">
    <property type="entry name" value="Sigma54_activat"/>
    <property type="match status" value="1"/>
</dbReference>
<dbReference type="Pfam" id="PF02954">
    <property type="entry name" value="HTH_8"/>
    <property type="match status" value="1"/>
</dbReference>
<dbReference type="AlphaFoldDB" id="A0AA35RYT0"/>
<proteinExistence type="predicted"/>
<evidence type="ECO:0000313" key="10">
    <source>
        <dbReference type="Proteomes" id="UP001174909"/>
    </source>
</evidence>
<evidence type="ECO:0000256" key="3">
    <source>
        <dbReference type="ARBA" id="ARBA00023015"/>
    </source>
</evidence>
<dbReference type="PANTHER" id="PTHR32071">
    <property type="entry name" value="TRANSCRIPTIONAL REGULATORY PROTEIN"/>
    <property type="match status" value="1"/>
</dbReference>
<keyword evidence="2" id="KW-0067">ATP-binding</keyword>
<dbReference type="PROSITE" id="PS00676">
    <property type="entry name" value="SIGMA54_INTERACT_2"/>
    <property type="match status" value="1"/>
</dbReference>
<feature type="domain" description="Response regulatory" evidence="8">
    <location>
        <begin position="3"/>
        <end position="119"/>
    </location>
</feature>
<dbReference type="PROSITE" id="PS50110">
    <property type="entry name" value="RESPONSE_REGULATORY"/>
    <property type="match status" value="1"/>
</dbReference>
<evidence type="ECO:0000256" key="4">
    <source>
        <dbReference type="ARBA" id="ARBA00023125"/>
    </source>
</evidence>
<dbReference type="GO" id="GO:0000160">
    <property type="term" value="P:phosphorelay signal transduction system"/>
    <property type="evidence" value="ECO:0007669"/>
    <property type="project" value="InterPro"/>
</dbReference>
<protein>
    <submittedName>
        <fullName evidence="9">Transcriptional regulatory protein ZraR</fullName>
    </submittedName>
</protein>
<dbReference type="SUPFAM" id="SSF46689">
    <property type="entry name" value="Homeodomain-like"/>
    <property type="match status" value="1"/>
</dbReference>
<dbReference type="InterPro" id="IPR011006">
    <property type="entry name" value="CheY-like_superfamily"/>
</dbReference>
<dbReference type="CDD" id="cd00009">
    <property type="entry name" value="AAA"/>
    <property type="match status" value="1"/>
</dbReference>
<sequence length="463" mass="52570">MASILIVDDDQAQLTILQRILKREGYTVEIVEDSKAALENLEKQMFDLVISDMWMSSRFEGRDLLREIKRTDPDLPVLIMTAYAELNDAVNLVAHEGAFYYLEKPIQIDVLKREVKHALQTRGALGEPEAVNDDSTPEIQIDEIIGESEQMQELFKKMARILHRGVTQVLITGETGSGKSLVARALHKNGLRKDKPFIAVNCGAIPDTLIESELFGHEKGAFTDAAQQKKGLFEVANEGILFLDEIGDLPIQTQSKLLHVLEERNIRRVGGTQSIKVDVCVIAATNKDLIQAVRDGAFRDDLYFRLNVIPLHVPPLREHPEDIPMLVNYLIDKFSNEYAEALPKQVTPQAMSALRRYEWPGNIRQLENYLRRIFVLSENEVIDKDELPPEILDTSLPTTDVEFDIPEEGVSLEEIIKEYVYSALARSNGNQIQAAKLLGISRRKLQHRMQKYELQSQDFKTEL</sequence>
<dbReference type="PROSITE" id="PS00688">
    <property type="entry name" value="SIGMA54_INTERACT_3"/>
    <property type="match status" value="1"/>
</dbReference>
<keyword evidence="3" id="KW-0805">Transcription regulation</keyword>
<dbReference type="SUPFAM" id="SSF52172">
    <property type="entry name" value="CheY-like"/>
    <property type="match status" value="1"/>
</dbReference>
<dbReference type="Gene3D" id="3.40.50.300">
    <property type="entry name" value="P-loop containing nucleotide triphosphate hydrolases"/>
    <property type="match status" value="1"/>
</dbReference>
<dbReference type="InterPro" id="IPR058031">
    <property type="entry name" value="AAA_lid_NorR"/>
</dbReference>
<dbReference type="Gene3D" id="1.10.10.60">
    <property type="entry name" value="Homeodomain-like"/>
    <property type="match status" value="1"/>
</dbReference>